<name>D5V183_ARCNC</name>
<dbReference type="KEGG" id="ant:Arnit_2394"/>
<protein>
    <recommendedName>
        <fullName evidence="3">Transglutaminase-like domain-containing protein</fullName>
    </recommendedName>
</protein>
<evidence type="ECO:0000313" key="2">
    <source>
        <dbReference type="Proteomes" id="UP000000939"/>
    </source>
</evidence>
<dbReference type="OrthoDB" id="5339359at2"/>
<dbReference type="STRING" id="572480.Arnit_2394"/>
<reference evidence="1 2" key="1">
    <citation type="journal article" date="2010" name="Stand. Genomic Sci.">
        <title>Complete genome sequence of Arcobacter nitrofigilis type strain (CI).</title>
        <authorList>
            <person name="Pati A."/>
            <person name="Gronow S."/>
            <person name="Lapidus A."/>
            <person name="Copeland A."/>
            <person name="Glavina Del Rio T."/>
            <person name="Nolan M."/>
            <person name="Lucas S."/>
            <person name="Tice H."/>
            <person name="Cheng J.F."/>
            <person name="Han C."/>
            <person name="Chertkov O."/>
            <person name="Bruce D."/>
            <person name="Tapia R."/>
            <person name="Goodwin L."/>
            <person name="Pitluck S."/>
            <person name="Liolios K."/>
            <person name="Ivanova N."/>
            <person name="Mavromatis K."/>
            <person name="Chen A."/>
            <person name="Palaniappan K."/>
            <person name="Land M."/>
            <person name="Hauser L."/>
            <person name="Chang Y.J."/>
            <person name="Jeffries C.D."/>
            <person name="Detter J.C."/>
            <person name="Rohde M."/>
            <person name="Goker M."/>
            <person name="Bristow J."/>
            <person name="Eisen J.A."/>
            <person name="Markowitz V."/>
            <person name="Hugenholtz P."/>
            <person name="Klenk H.P."/>
            <person name="Kyrpides N.C."/>
        </authorList>
    </citation>
    <scope>NUCLEOTIDE SEQUENCE [LARGE SCALE GENOMIC DNA]</scope>
    <source>
        <strain evidence="2">ATCC 33309 / DSM 7299 / CCUG 15893 / LMG 7604 / NCTC 12251 / CI</strain>
    </source>
</reference>
<dbReference type="AlphaFoldDB" id="D5V183"/>
<gene>
    <name evidence="1" type="ordered locus">Arnit_2394</name>
</gene>
<dbReference type="eggNOG" id="COG4238">
    <property type="taxonomic scope" value="Bacteria"/>
</dbReference>
<sequence length="172" mass="19785" precursor="true">MKYIITILLAILFIGCSVSNTQVEKKLTKDNLSVLLSSLSNKVNKKEAKILSSEMFKQSLFLKESYDLVSPPLFQNFLVNIGIKDKGLCWQFAYDMLKHAKSLDLKSFDYYIGGANIGDYWREHTTLVVTCKDCNFGDGIVLDPWRNSGELFYSKVKKDTQYIWSQRGEKRN</sequence>
<proteinExistence type="predicted"/>
<evidence type="ECO:0000313" key="1">
    <source>
        <dbReference type="EMBL" id="ADG94045.1"/>
    </source>
</evidence>
<organism evidence="1 2">
    <name type="scientific">Arcobacter nitrofigilis (strain ATCC 33309 / DSM 7299 / CCUG 15893 / LMG 7604 / NCTC 12251 / CI)</name>
    <name type="common">Campylobacter nitrofigilis</name>
    <dbReference type="NCBI Taxonomy" id="572480"/>
    <lineage>
        <taxon>Bacteria</taxon>
        <taxon>Pseudomonadati</taxon>
        <taxon>Campylobacterota</taxon>
        <taxon>Epsilonproteobacteria</taxon>
        <taxon>Campylobacterales</taxon>
        <taxon>Arcobacteraceae</taxon>
        <taxon>Arcobacter</taxon>
    </lineage>
</organism>
<dbReference type="RefSeq" id="WP_013136190.1">
    <property type="nucleotide sequence ID" value="NC_014166.1"/>
</dbReference>
<keyword evidence="2" id="KW-1185">Reference proteome</keyword>
<evidence type="ECO:0008006" key="3">
    <source>
        <dbReference type="Google" id="ProtNLM"/>
    </source>
</evidence>
<accession>D5V183</accession>
<dbReference type="Proteomes" id="UP000000939">
    <property type="component" value="Chromosome"/>
</dbReference>
<dbReference type="HOGENOM" id="CLU_106693_0_0_7"/>
<dbReference type="EMBL" id="CP001999">
    <property type="protein sequence ID" value="ADG94045.1"/>
    <property type="molecule type" value="Genomic_DNA"/>
</dbReference>
<dbReference type="PROSITE" id="PS51257">
    <property type="entry name" value="PROKAR_LIPOPROTEIN"/>
    <property type="match status" value="1"/>
</dbReference>